<dbReference type="EMBL" id="RCHU02000018">
    <property type="protein sequence ID" value="KAL3566505.1"/>
    <property type="molecule type" value="Genomic_DNA"/>
</dbReference>
<evidence type="ECO:0000313" key="1">
    <source>
        <dbReference type="EMBL" id="KAL3566505.1"/>
    </source>
</evidence>
<sequence length="89" mass="9668">MEMVEVDDGEDVMTTEKMAETAIKVLCAGMLVAMSSLTEFAIGSAEYVKGSINPTQSFSASYEITNASIQLSQWSQKTIGKVTHRNAEE</sequence>
<proteinExistence type="predicted"/>
<dbReference type="Proteomes" id="UP000309997">
    <property type="component" value="Unassembled WGS sequence"/>
</dbReference>
<organism evidence="1 2">
    <name type="scientific">Populus alba</name>
    <name type="common">White poplar</name>
    <dbReference type="NCBI Taxonomy" id="43335"/>
    <lineage>
        <taxon>Eukaryota</taxon>
        <taxon>Viridiplantae</taxon>
        <taxon>Streptophyta</taxon>
        <taxon>Embryophyta</taxon>
        <taxon>Tracheophyta</taxon>
        <taxon>Spermatophyta</taxon>
        <taxon>Magnoliopsida</taxon>
        <taxon>eudicotyledons</taxon>
        <taxon>Gunneridae</taxon>
        <taxon>Pentapetalae</taxon>
        <taxon>rosids</taxon>
        <taxon>fabids</taxon>
        <taxon>Malpighiales</taxon>
        <taxon>Salicaceae</taxon>
        <taxon>Saliceae</taxon>
        <taxon>Populus</taxon>
    </lineage>
</organism>
<gene>
    <name evidence="1" type="ORF">D5086_031920</name>
</gene>
<comment type="caution">
    <text evidence="1">The sequence shown here is derived from an EMBL/GenBank/DDBJ whole genome shotgun (WGS) entry which is preliminary data.</text>
</comment>
<evidence type="ECO:0000313" key="2">
    <source>
        <dbReference type="Proteomes" id="UP000309997"/>
    </source>
</evidence>
<reference evidence="1 2" key="1">
    <citation type="journal article" date="2024" name="Plant Biotechnol. J.">
        <title>Genome and CRISPR/Cas9 system of a widespread forest tree (Populus alba) in the world.</title>
        <authorList>
            <person name="Liu Y.J."/>
            <person name="Jiang P.F."/>
            <person name="Han X.M."/>
            <person name="Li X.Y."/>
            <person name="Wang H.M."/>
            <person name="Wang Y.J."/>
            <person name="Wang X.X."/>
            <person name="Zeng Q.Y."/>
        </authorList>
    </citation>
    <scope>NUCLEOTIDE SEQUENCE [LARGE SCALE GENOMIC DNA]</scope>
    <source>
        <strain evidence="2">cv. PAL-ZL1</strain>
    </source>
</reference>
<name>A0ACC4AK10_POPAL</name>
<keyword evidence="2" id="KW-1185">Reference proteome</keyword>
<accession>A0ACC4AK10</accession>
<protein>
    <submittedName>
        <fullName evidence="1">Uncharacterized protein</fullName>
    </submittedName>
</protein>